<name>A0A1H6B2F0_9FLAO</name>
<dbReference type="EMBL" id="FNUS01000007">
    <property type="protein sequence ID" value="SEG54770.1"/>
    <property type="molecule type" value="Genomic_DNA"/>
</dbReference>
<evidence type="ECO:0000313" key="3">
    <source>
        <dbReference type="EMBL" id="SEG54770.1"/>
    </source>
</evidence>
<keyword evidence="1" id="KW-0812">Transmembrane</keyword>
<keyword evidence="1" id="KW-0472">Membrane</keyword>
<feature type="transmembrane region" description="Helical" evidence="1">
    <location>
        <begin position="308"/>
        <end position="337"/>
    </location>
</feature>
<dbReference type="Gene3D" id="2.60.40.3680">
    <property type="match status" value="1"/>
</dbReference>
<feature type="signal peptide" evidence="2">
    <location>
        <begin position="1"/>
        <end position="25"/>
    </location>
</feature>
<evidence type="ECO:0000256" key="1">
    <source>
        <dbReference type="SAM" id="Phobius"/>
    </source>
</evidence>
<dbReference type="Proteomes" id="UP000236738">
    <property type="component" value="Unassembled WGS sequence"/>
</dbReference>
<keyword evidence="2" id="KW-0732">Signal</keyword>
<evidence type="ECO:0000256" key="2">
    <source>
        <dbReference type="SAM" id="SignalP"/>
    </source>
</evidence>
<gene>
    <name evidence="3" type="ORF">SAMN05421847_2658</name>
</gene>
<keyword evidence="1" id="KW-1133">Transmembrane helix</keyword>
<keyword evidence="4" id="KW-1185">Reference proteome</keyword>
<dbReference type="AlphaFoldDB" id="A0A1H6B2F0"/>
<reference evidence="4" key="1">
    <citation type="submission" date="2016-10" db="EMBL/GenBank/DDBJ databases">
        <authorList>
            <person name="Varghese N."/>
            <person name="Submissions S."/>
        </authorList>
    </citation>
    <scope>NUCLEOTIDE SEQUENCE [LARGE SCALE GENOMIC DNA]</scope>
    <source>
        <strain evidence="4">DSM 21580</strain>
    </source>
</reference>
<evidence type="ECO:0000313" key="4">
    <source>
        <dbReference type="Proteomes" id="UP000236738"/>
    </source>
</evidence>
<feature type="chain" id="PRO_5009293286" evidence="2">
    <location>
        <begin position="26"/>
        <end position="346"/>
    </location>
</feature>
<dbReference type="RefSeq" id="WP_103914507.1">
    <property type="nucleotide sequence ID" value="NZ_FNUS01000007.1"/>
</dbReference>
<accession>A0A1H6B2F0</accession>
<organism evidence="3 4">
    <name type="scientific">Halpernia humi</name>
    <dbReference type="NCBI Taxonomy" id="493375"/>
    <lineage>
        <taxon>Bacteria</taxon>
        <taxon>Pseudomonadati</taxon>
        <taxon>Bacteroidota</taxon>
        <taxon>Flavobacteriia</taxon>
        <taxon>Flavobacteriales</taxon>
        <taxon>Weeksellaceae</taxon>
        <taxon>Chryseobacterium group</taxon>
        <taxon>Halpernia</taxon>
    </lineage>
</organism>
<proteinExistence type="predicted"/>
<dbReference type="OrthoDB" id="788906at2"/>
<sequence length="346" mass="40125">MKIYIKQIAILLISIFSFQNLLANAAQPGIWNAGGTVFTMLYPEDSATFKKVQMEEEHIFIQLYKGFAVVKGWYKMTNTTAENLNFKMGYPVNGIYSGGGPYLNEVKLDALNRFKIKTDGQYLPILKQNLGEDKTEIMRGFGGNWISWEINFKPNQTRLVEVYFIVNTNDAKLTRGYSKEKYNAFIYLLESGNVWKNPINSGSFYIQLKDDLSEKDIEGLSNGFNFKWNSSKNILFGVKNNFTPTPKDNLVITYFENQENFNYPKILNDEDQLFQEIEQFSKVVEFQKFSEKATEKDPYEVSTSFSSWLVSTAIIGIFVLPYLIVGIILLVIFWWIFKYLKRRNNK</sequence>
<protein>
    <submittedName>
        <fullName evidence="3">Uncharacterized protein</fullName>
    </submittedName>
</protein>